<keyword evidence="1" id="KW-0175">Coiled coil</keyword>
<feature type="domain" description="Endonuclease/exonuclease/phosphatase" evidence="4">
    <location>
        <begin position="20"/>
        <end position="135"/>
    </location>
</feature>
<comment type="caution">
    <text evidence="5">The sequence shown here is derived from an EMBL/GenBank/DDBJ whole genome shotgun (WGS) entry which is preliminary data.</text>
</comment>
<dbReference type="PANTHER" id="PTHR31385:SF9">
    <property type="entry name" value="DUF220 DOMAIN-CONTAINING PROTEIN"/>
    <property type="match status" value="1"/>
</dbReference>
<accession>A0ABQ7A927</accession>
<evidence type="ECO:0000256" key="1">
    <source>
        <dbReference type="SAM" id="Coils"/>
    </source>
</evidence>
<evidence type="ECO:0000313" key="6">
    <source>
        <dbReference type="Proteomes" id="UP000266723"/>
    </source>
</evidence>
<evidence type="ECO:0000313" key="5">
    <source>
        <dbReference type="EMBL" id="KAF3494166.1"/>
    </source>
</evidence>
<name>A0ABQ7A927_BRACR</name>
<dbReference type="Proteomes" id="UP000266723">
    <property type="component" value="Unassembled WGS sequence"/>
</dbReference>
<evidence type="ECO:0000256" key="2">
    <source>
        <dbReference type="SAM" id="MobiDB-lite"/>
    </source>
</evidence>
<evidence type="ECO:0000259" key="3">
    <source>
        <dbReference type="Pfam" id="PF02713"/>
    </source>
</evidence>
<organism evidence="5 6">
    <name type="scientific">Brassica cretica</name>
    <name type="common">Mustard</name>
    <dbReference type="NCBI Taxonomy" id="69181"/>
    <lineage>
        <taxon>Eukaryota</taxon>
        <taxon>Viridiplantae</taxon>
        <taxon>Streptophyta</taxon>
        <taxon>Embryophyta</taxon>
        <taxon>Tracheophyta</taxon>
        <taxon>Spermatophyta</taxon>
        <taxon>Magnoliopsida</taxon>
        <taxon>eudicotyledons</taxon>
        <taxon>Gunneridae</taxon>
        <taxon>Pentapetalae</taxon>
        <taxon>rosids</taxon>
        <taxon>malvids</taxon>
        <taxon>Brassicales</taxon>
        <taxon>Brassicaceae</taxon>
        <taxon>Brassiceae</taxon>
        <taxon>Brassica</taxon>
    </lineage>
</organism>
<feature type="domain" description="DUF220" evidence="3">
    <location>
        <begin position="423"/>
        <end position="490"/>
    </location>
</feature>
<feature type="coiled-coil region" evidence="1">
    <location>
        <begin position="151"/>
        <end position="181"/>
    </location>
</feature>
<reference evidence="5 6" key="1">
    <citation type="journal article" date="2020" name="BMC Genomics">
        <title>Intraspecific diversification of the crop wild relative Brassica cretica Lam. using demographic model selection.</title>
        <authorList>
            <person name="Kioukis A."/>
            <person name="Michalopoulou V.A."/>
            <person name="Briers L."/>
            <person name="Pirintsos S."/>
            <person name="Studholme D.J."/>
            <person name="Pavlidis P."/>
            <person name="Sarris P.F."/>
        </authorList>
    </citation>
    <scope>NUCLEOTIDE SEQUENCE [LARGE SCALE GENOMIC DNA]</scope>
    <source>
        <strain evidence="6">cv. PFS-1207/04</strain>
    </source>
</reference>
<dbReference type="InterPro" id="IPR036691">
    <property type="entry name" value="Endo/exonu/phosph_ase_sf"/>
</dbReference>
<dbReference type="EMBL" id="QGKV02002055">
    <property type="protein sequence ID" value="KAF3494166.1"/>
    <property type="molecule type" value="Genomic_DNA"/>
</dbReference>
<proteinExistence type="predicted"/>
<dbReference type="InterPro" id="IPR003863">
    <property type="entry name" value="DUF220"/>
</dbReference>
<dbReference type="Pfam" id="PF02713">
    <property type="entry name" value="DUF220"/>
    <property type="match status" value="1"/>
</dbReference>
<feature type="region of interest" description="Disordered" evidence="2">
    <location>
        <begin position="299"/>
        <end position="325"/>
    </location>
</feature>
<gene>
    <name evidence="5" type="ORF">DY000_02055372</name>
</gene>
<sequence>MAENVNFTVTFVYGFNTIEERIALWEELVYIHDSTLARSSPWTVLGDFNQIIRLSHHSGYLSSIIDPSSIDDLVGTMQDAELFECQAKGLPFTWWNNNDSDPISKRIDHALVNLDWSTAFPDSFADFLQPDQSDHAPFQERLKNVKEQSLVKTLETEIETTHDQNRDEEKLEKQLQAWRNNPHGLINLLRFRYDQRPKNFSKHKKVNVELSPESVYNIFTHPDNKRYFKNIKEYISRNVLKEEGPMQTVEVKQAAAWKFLWWAGTFPKMGVFPGFGSWISKNSQQPLKAKSKGFENVESKLVSEKDTNSNAPANNKKNRKEHYDEKEERIQHILWHEEEKKHPWQNPPPKVKVTTKKGVYHMNLEMTIGAAPELTYLWLIDSWGSHFYDEKKRRDLMVLTEDGPRRVIKVEKAVVYDFFSLTSIPIPLHLIVEENEKDLTEKVMLMKVFEGNYKLEPVYVDQERLCKKRLPKSQEEYKNCSGGQGKIATKLIINQYFEPYPPFNLPPLSWYIRGNTIKTSKNLLNALQDTAKIIRSTKG</sequence>
<dbReference type="InterPro" id="IPR005135">
    <property type="entry name" value="Endo/exonuclease/phosphatase"/>
</dbReference>
<dbReference type="Gene3D" id="3.60.10.10">
    <property type="entry name" value="Endonuclease/exonuclease/phosphatase"/>
    <property type="match status" value="1"/>
</dbReference>
<dbReference type="Pfam" id="PF03372">
    <property type="entry name" value="Exo_endo_phos"/>
    <property type="match status" value="1"/>
</dbReference>
<protein>
    <submittedName>
        <fullName evidence="5">Uncharacterized protein</fullName>
    </submittedName>
</protein>
<dbReference type="SUPFAM" id="SSF56219">
    <property type="entry name" value="DNase I-like"/>
    <property type="match status" value="1"/>
</dbReference>
<dbReference type="PANTHER" id="PTHR31385">
    <property type="entry name" value="PUTATIVE (DUF220)-RELATED"/>
    <property type="match status" value="1"/>
</dbReference>
<keyword evidence="6" id="KW-1185">Reference proteome</keyword>
<evidence type="ECO:0000259" key="4">
    <source>
        <dbReference type="Pfam" id="PF03372"/>
    </source>
</evidence>